<keyword evidence="2" id="KW-1185">Reference proteome</keyword>
<proteinExistence type="predicted"/>
<accession>A0A1I3T4W7</accession>
<evidence type="ECO:0000313" key="1">
    <source>
        <dbReference type="EMBL" id="SFJ65562.1"/>
    </source>
</evidence>
<evidence type="ECO:0000313" key="2">
    <source>
        <dbReference type="Proteomes" id="UP000199559"/>
    </source>
</evidence>
<reference evidence="2" key="1">
    <citation type="submission" date="2016-10" db="EMBL/GenBank/DDBJ databases">
        <authorList>
            <person name="Varghese N."/>
            <person name="Submissions S."/>
        </authorList>
    </citation>
    <scope>NUCLEOTIDE SEQUENCE [LARGE SCALE GENOMIC DNA]</scope>
    <source>
        <strain evidence="2">DSM 28881</strain>
    </source>
</reference>
<organism evidence="1 2">
    <name type="scientific">Olleya namhaensis</name>
    <dbReference type="NCBI Taxonomy" id="1144750"/>
    <lineage>
        <taxon>Bacteria</taxon>
        <taxon>Pseudomonadati</taxon>
        <taxon>Bacteroidota</taxon>
        <taxon>Flavobacteriia</taxon>
        <taxon>Flavobacteriales</taxon>
        <taxon>Flavobacteriaceae</taxon>
    </lineage>
</organism>
<dbReference type="EMBL" id="FORM01000014">
    <property type="protein sequence ID" value="SFJ65562.1"/>
    <property type="molecule type" value="Genomic_DNA"/>
</dbReference>
<dbReference type="AlphaFoldDB" id="A0A1I3T4W7"/>
<dbReference type="STRING" id="1144750.SAMN05443431_11433"/>
<name>A0A1I3T4W7_9FLAO</name>
<gene>
    <name evidence="1" type="ORF">SAMN05443431_11433</name>
</gene>
<dbReference type="Proteomes" id="UP000199559">
    <property type="component" value="Unassembled WGS sequence"/>
</dbReference>
<protein>
    <submittedName>
        <fullName evidence="1">Uncharacterized protein</fullName>
    </submittedName>
</protein>
<sequence>MDSRLLYSITHALTNKIDWTKSNQEEWIHFGTAIEIDYQKIKNVIVKQFKKDDVYIVYSRSESGHLKYHKALFNNLIGKQNFFLWNNKLTKVIAFNSVGILRCGQINYNTSTTSDCHPNPIDLNFLK</sequence>